<evidence type="ECO:0000313" key="2">
    <source>
        <dbReference type="EMBL" id="ONF72164.1"/>
    </source>
</evidence>
<sequence>MGQLSKQATTGQNQGMAWEWVAPVTTGLTAVAGVFFTWLTGRQGRSQVERMAHRTEEAATRDRLALERREAYLTALLVAELGLRRKRYERERKLDKLAELDQTWPKGKRVQVEVDAVIGLEIYGSPQSRELLGRWNMAATDEDEARMRTIRDAMVALARKELGVNLLKPTAADGR</sequence>
<name>A0A1W2LYX4_9PSEU</name>
<dbReference type="OrthoDB" id="4763882at2"/>
<keyword evidence="1" id="KW-0472">Membrane</keyword>
<keyword evidence="1" id="KW-1133">Transmembrane helix</keyword>
<evidence type="ECO:0000313" key="3">
    <source>
        <dbReference type="Proteomes" id="UP000076660"/>
    </source>
</evidence>
<dbReference type="EMBL" id="LQMT02000011">
    <property type="protein sequence ID" value="ONF72164.1"/>
    <property type="molecule type" value="Genomic_DNA"/>
</dbReference>
<comment type="caution">
    <text evidence="2">The sequence shown here is derived from an EMBL/GenBank/DDBJ whole genome shotgun (WGS) entry which is preliminary data.</text>
</comment>
<organism evidence="2 3">
    <name type="scientific">Amycolatopsis keratiniphila subsp. keratiniphila</name>
    <dbReference type="NCBI Taxonomy" id="227715"/>
    <lineage>
        <taxon>Bacteria</taxon>
        <taxon>Bacillati</taxon>
        <taxon>Actinomycetota</taxon>
        <taxon>Actinomycetes</taxon>
        <taxon>Pseudonocardiales</taxon>
        <taxon>Pseudonocardiaceae</taxon>
        <taxon>Amycolatopsis</taxon>
        <taxon>Amycolatopsis japonica group</taxon>
    </lineage>
</organism>
<evidence type="ECO:0000256" key="1">
    <source>
        <dbReference type="SAM" id="Phobius"/>
    </source>
</evidence>
<dbReference type="Proteomes" id="UP000076660">
    <property type="component" value="Unassembled WGS sequence"/>
</dbReference>
<feature type="transmembrane region" description="Helical" evidence="1">
    <location>
        <begin position="20"/>
        <end position="41"/>
    </location>
</feature>
<dbReference type="AlphaFoldDB" id="A0A1W2LYX4"/>
<dbReference type="RefSeq" id="WP_063275190.1">
    <property type="nucleotide sequence ID" value="NZ_LQMT02000011.1"/>
</dbReference>
<proteinExistence type="predicted"/>
<protein>
    <submittedName>
        <fullName evidence="2">Uncharacterized protein</fullName>
    </submittedName>
</protein>
<gene>
    <name evidence="2" type="ORF">AVR91_0211565</name>
</gene>
<keyword evidence="1" id="KW-0812">Transmembrane</keyword>
<reference evidence="2 3" key="1">
    <citation type="submission" date="2016-12" db="EMBL/GenBank/DDBJ databases">
        <title>Amycolatopsis keratiniphila subsp. keratiniphila genome sequencing and assembly.</title>
        <authorList>
            <person name="Mayilraj S."/>
            <person name="Kaur N."/>
        </authorList>
    </citation>
    <scope>NUCLEOTIDE SEQUENCE [LARGE SCALE GENOMIC DNA]</scope>
    <source>
        <strain evidence="2 3">DSM 44409</strain>
    </source>
</reference>
<accession>A0A1W2LYX4</accession>